<dbReference type="Proteomes" id="UP000027265">
    <property type="component" value="Unassembled WGS sequence"/>
</dbReference>
<proteinExistence type="predicted"/>
<dbReference type="InParanoid" id="A0A067PQ07"/>
<accession>A0A067PQ07</accession>
<evidence type="ECO:0000313" key="1">
    <source>
        <dbReference type="EMBL" id="KDQ52406.1"/>
    </source>
</evidence>
<dbReference type="STRING" id="933084.A0A067PQ07"/>
<dbReference type="EMBL" id="KL197740">
    <property type="protein sequence ID" value="KDQ52406.1"/>
    <property type="molecule type" value="Genomic_DNA"/>
</dbReference>
<organism evidence="1 2">
    <name type="scientific">Jaapia argillacea MUCL 33604</name>
    <dbReference type="NCBI Taxonomy" id="933084"/>
    <lineage>
        <taxon>Eukaryota</taxon>
        <taxon>Fungi</taxon>
        <taxon>Dikarya</taxon>
        <taxon>Basidiomycota</taxon>
        <taxon>Agaricomycotina</taxon>
        <taxon>Agaricomycetes</taxon>
        <taxon>Agaricomycetidae</taxon>
        <taxon>Jaapiales</taxon>
        <taxon>Jaapiaceae</taxon>
        <taxon>Jaapia</taxon>
    </lineage>
</organism>
<name>A0A067PQ07_9AGAM</name>
<evidence type="ECO:0000313" key="2">
    <source>
        <dbReference type="Proteomes" id="UP000027265"/>
    </source>
</evidence>
<dbReference type="OrthoDB" id="2774821at2759"/>
<dbReference type="HOGENOM" id="CLU_1224929_0_0_1"/>
<sequence>MADQIPPVVPVVPVANPVVPPLPPAAPTAPVCNEITNALATHTVAPPPLIPVAAPIAPPFVGPLTHNITASVSSSLLSQFPEVEAAVITAIITHKFKASELYKLDSKYWDKANRGVLELENGSLHLCTDPSVKDYPTTLSIHNPLAIYFQILIAHSVATGHSIDIATSMMSYLAFLIKLSSEFEWSTILGYHIAFFAHHCREMADGLYSGWRRTDQELQAEYLLAH</sequence>
<protein>
    <submittedName>
        <fullName evidence="1">Uncharacterized protein</fullName>
    </submittedName>
</protein>
<reference evidence="2" key="1">
    <citation type="journal article" date="2014" name="Proc. Natl. Acad. Sci. U.S.A.">
        <title>Extensive sampling of basidiomycete genomes demonstrates inadequacy of the white-rot/brown-rot paradigm for wood decay fungi.</title>
        <authorList>
            <person name="Riley R."/>
            <person name="Salamov A.A."/>
            <person name="Brown D.W."/>
            <person name="Nagy L.G."/>
            <person name="Floudas D."/>
            <person name="Held B.W."/>
            <person name="Levasseur A."/>
            <person name="Lombard V."/>
            <person name="Morin E."/>
            <person name="Otillar R."/>
            <person name="Lindquist E.A."/>
            <person name="Sun H."/>
            <person name="LaButti K.M."/>
            <person name="Schmutz J."/>
            <person name="Jabbour D."/>
            <person name="Luo H."/>
            <person name="Baker S.E."/>
            <person name="Pisabarro A.G."/>
            <person name="Walton J.D."/>
            <person name="Blanchette R.A."/>
            <person name="Henrissat B."/>
            <person name="Martin F."/>
            <person name="Cullen D."/>
            <person name="Hibbett D.S."/>
            <person name="Grigoriev I.V."/>
        </authorList>
    </citation>
    <scope>NUCLEOTIDE SEQUENCE [LARGE SCALE GENOMIC DNA]</scope>
    <source>
        <strain evidence="2">MUCL 33604</strain>
    </source>
</reference>
<keyword evidence="2" id="KW-1185">Reference proteome</keyword>
<dbReference type="AlphaFoldDB" id="A0A067PQ07"/>
<gene>
    <name evidence="1" type="ORF">JAAARDRAFT_198321</name>
</gene>